<evidence type="ECO:0000313" key="1">
    <source>
        <dbReference type="EMBL" id="ACK77963.1"/>
    </source>
</evidence>
<name>B7J841_ACIF2</name>
<dbReference type="Proteomes" id="UP000001362">
    <property type="component" value="Chromosome"/>
</dbReference>
<keyword evidence="2" id="KW-1185">Reference proteome</keyword>
<protein>
    <submittedName>
        <fullName evidence="1">Uncharacterized protein</fullName>
    </submittedName>
</protein>
<organism evidence="1 2">
    <name type="scientific">Acidithiobacillus ferrooxidans (strain ATCC 23270 / DSM 14882 / CIP 104768 / NCIMB 8455)</name>
    <name type="common">Ferrobacillus ferrooxidans (strain ATCC 23270)</name>
    <dbReference type="NCBI Taxonomy" id="243159"/>
    <lineage>
        <taxon>Bacteria</taxon>
        <taxon>Pseudomonadati</taxon>
        <taxon>Pseudomonadota</taxon>
        <taxon>Acidithiobacillia</taxon>
        <taxon>Acidithiobacillales</taxon>
        <taxon>Acidithiobacillaceae</taxon>
        <taxon>Acidithiobacillus</taxon>
    </lineage>
</organism>
<dbReference type="EMBL" id="CP001219">
    <property type="protein sequence ID" value="ACK77963.1"/>
    <property type="molecule type" value="Genomic_DNA"/>
</dbReference>
<accession>B7J841</accession>
<evidence type="ECO:0000313" key="2">
    <source>
        <dbReference type="Proteomes" id="UP000001362"/>
    </source>
</evidence>
<dbReference type="STRING" id="243159.AFE_1092"/>
<reference evidence="1 2" key="1">
    <citation type="journal article" date="2008" name="BMC Genomics">
        <title>Acidithiobacillus ferrooxidans metabolism: from genome sequence to industrial applications.</title>
        <authorList>
            <person name="Valdes J."/>
            <person name="Pedroso I."/>
            <person name="Quatrini R."/>
            <person name="Dodson R.J."/>
            <person name="Tettelin H."/>
            <person name="Blake R.II."/>
            <person name="Eisen J.A."/>
            <person name="Holmes D.S."/>
        </authorList>
    </citation>
    <scope>NUCLEOTIDE SEQUENCE [LARGE SCALE GENOMIC DNA]</scope>
    <source>
        <strain evidence="2">ATCC 23270 / DSM 14882 / CIP 104768 / NCIMB 8455</strain>
    </source>
</reference>
<gene>
    <name evidence="1" type="ordered locus">AFE_1092</name>
</gene>
<dbReference type="HOGENOM" id="CLU_2340433_0_0_6"/>
<dbReference type="PaxDb" id="243159-AFE_1092"/>
<dbReference type="AlphaFoldDB" id="B7J841"/>
<proteinExistence type="predicted"/>
<dbReference type="KEGG" id="afr:AFE_1092"/>
<sequence>MPVLAAIAWVARDPASKVVASVVRQTIFNGFSSDLRSATALGIAIGLACWWRGIWCYWWTSHFLPGVALPSCAIDCSTIPYYFICGARWIRSVIRSG</sequence>